<feature type="region of interest" description="Disordered" evidence="1">
    <location>
        <begin position="363"/>
        <end position="386"/>
    </location>
</feature>
<name>A0A1E1IRR2_LEIGU</name>
<sequence length="386" mass="40540">MLTALFWLLDLDQGHSASSSSMSSTSSCSCSSDADPGIETNQPATHTTFASVGGHFMTESHISSVAAATLSSSASEAASPPHGAVYDSPRYLEGLFADLDARKATLFASPPCQKPAGDVDLALGSLVGRGEALGSSASPKIVPLGSLRSYANEAVSLSPIPSPAPVPVPETVATSSYATYEGERLLFVNEGVMLSTRLSSPGRGAPRAGVERVDIANHRPVTSTTGARMAVPTQKSRIFEWYEEVRSRRQASPPRGPGANRDEGAARDDTEAQERGEWVADAECEEARLVQRAMKAALMVSTSPHAPTVVHLHPSNPFLDPAVNSSEETVPGYFIEGISSTPAQADSDVVHLTNGLVTATPMDASDLRRQVGHSSSPPTQPPFDFS</sequence>
<protein>
    <submittedName>
        <fullName evidence="3">Uncharacterized protein</fullName>
    </submittedName>
</protein>
<feature type="region of interest" description="Disordered" evidence="1">
    <location>
        <begin position="15"/>
        <end position="45"/>
    </location>
</feature>
<gene>
    <name evidence="3" type="primary">LgM4147LRVhigh.12.00430.00410</name>
    <name evidence="3" type="ORF">BN36_1212640</name>
</gene>
<organism evidence="3">
    <name type="scientific">Leishmania guyanensis</name>
    <dbReference type="NCBI Taxonomy" id="5670"/>
    <lineage>
        <taxon>Eukaryota</taxon>
        <taxon>Discoba</taxon>
        <taxon>Euglenozoa</taxon>
        <taxon>Kinetoplastea</taxon>
        <taxon>Metakinetoplastina</taxon>
        <taxon>Trypanosomatida</taxon>
        <taxon>Trypanosomatidae</taxon>
        <taxon>Leishmaniinae</taxon>
        <taxon>Leishmania</taxon>
        <taxon>Leishmania guyanensis species complex</taxon>
    </lineage>
</organism>
<keyword evidence="2" id="KW-0732">Signal</keyword>
<feature type="compositionally biased region" description="Low complexity" evidence="1">
    <location>
        <begin position="16"/>
        <end position="32"/>
    </location>
</feature>
<accession>A0A1E1IRR2</accession>
<evidence type="ECO:0000256" key="1">
    <source>
        <dbReference type="SAM" id="MobiDB-lite"/>
    </source>
</evidence>
<feature type="compositionally biased region" description="Basic and acidic residues" evidence="1">
    <location>
        <begin position="260"/>
        <end position="277"/>
    </location>
</feature>
<feature type="chain" id="PRO_5009113746" evidence="2">
    <location>
        <begin position="17"/>
        <end position="386"/>
    </location>
</feature>
<evidence type="ECO:0000256" key="2">
    <source>
        <dbReference type="SAM" id="SignalP"/>
    </source>
</evidence>
<feature type="region of interest" description="Disordered" evidence="1">
    <location>
        <begin position="245"/>
        <end position="277"/>
    </location>
</feature>
<dbReference type="AlphaFoldDB" id="A0A1E1IRR2"/>
<dbReference type="EMBL" id="CALQ01000362">
    <property type="protein sequence ID" value="CCM13753.1"/>
    <property type="molecule type" value="Genomic_DNA"/>
</dbReference>
<proteinExistence type="predicted"/>
<evidence type="ECO:0000313" key="3">
    <source>
        <dbReference type="EMBL" id="CCM13753.1"/>
    </source>
</evidence>
<feature type="signal peptide" evidence="2">
    <location>
        <begin position="1"/>
        <end position="16"/>
    </location>
</feature>
<reference evidence="3" key="1">
    <citation type="submission" date="2012-08" db="EMBL/GenBank/DDBJ databases">
        <title>Comparative genomics of metastatic and non-metastatic Leishmania guyanensis provides insights into polygenic factors involved in Leishmania RNA virus infection.</title>
        <authorList>
            <person name="Smith D."/>
            <person name="Hertz-Fowler C."/>
            <person name="Martin R."/>
            <person name="Dickens N."/>
            <person name="Fasel N."/>
            <person name="Falquet L."/>
            <person name="Beverley S."/>
            <person name="Zangger H."/>
            <person name="Calderon-Copete S."/>
            <person name="Mottram J."/>
            <person name="Xenarios I."/>
        </authorList>
    </citation>
    <scope>NUCLEOTIDE SEQUENCE</scope>
    <source>
        <strain evidence="3">MHOM/BR/75/M4147/SSU:IR2SAT-LUC</strain>
    </source>
</reference>